<dbReference type="KEGG" id="pfla:Pflav_068750"/>
<reference evidence="1 2" key="1">
    <citation type="submission" date="2020-03" db="EMBL/GenBank/DDBJ databases">
        <title>Whole genome shotgun sequence of Phytohabitans flavus NBRC 107702.</title>
        <authorList>
            <person name="Komaki H."/>
            <person name="Tamura T."/>
        </authorList>
    </citation>
    <scope>NUCLEOTIDE SEQUENCE [LARGE SCALE GENOMIC DNA]</scope>
    <source>
        <strain evidence="1 2">NBRC 107702</strain>
    </source>
</reference>
<dbReference type="AlphaFoldDB" id="A0A6F8Y2Z9"/>
<reference evidence="1 2" key="2">
    <citation type="submission" date="2020-03" db="EMBL/GenBank/DDBJ databases">
        <authorList>
            <person name="Ichikawa N."/>
            <person name="Kimura A."/>
            <person name="Kitahashi Y."/>
            <person name="Uohara A."/>
        </authorList>
    </citation>
    <scope>NUCLEOTIDE SEQUENCE [LARGE SCALE GENOMIC DNA]</scope>
    <source>
        <strain evidence="1 2">NBRC 107702</strain>
    </source>
</reference>
<accession>A0A6F8Y2Z9</accession>
<sequence>MYRRGRLDLRGCASQVPDARWEVVVAVDPPLRLGWRREDGRGRGCRLPIGRRQRDDRLLRRLRVALGATECG</sequence>
<evidence type="ECO:0000313" key="1">
    <source>
        <dbReference type="EMBL" id="BCB80465.1"/>
    </source>
</evidence>
<proteinExistence type="predicted"/>
<dbReference type="EMBL" id="AP022870">
    <property type="protein sequence ID" value="BCB80465.1"/>
    <property type="molecule type" value="Genomic_DNA"/>
</dbReference>
<gene>
    <name evidence="1" type="ORF">Pflav_068750</name>
</gene>
<keyword evidence="2" id="KW-1185">Reference proteome</keyword>
<organism evidence="1 2">
    <name type="scientific">Phytohabitans flavus</name>
    <dbReference type="NCBI Taxonomy" id="1076124"/>
    <lineage>
        <taxon>Bacteria</taxon>
        <taxon>Bacillati</taxon>
        <taxon>Actinomycetota</taxon>
        <taxon>Actinomycetes</taxon>
        <taxon>Micromonosporales</taxon>
        <taxon>Micromonosporaceae</taxon>
    </lineage>
</organism>
<protein>
    <submittedName>
        <fullName evidence="1">Uncharacterized protein</fullName>
    </submittedName>
</protein>
<evidence type="ECO:0000313" key="2">
    <source>
        <dbReference type="Proteomes" id="UP000502508"/>
    </source>
</evidence>
<dbReference type="Proteomes" id="UP000502508">
    <property type="component" value="Chromosome"/>
</dbReference>
<name>A0A6F8Y2Z9_9ACTN</name>